<reference evidence="1 2" key="1">
    <citation type="journal article" date="2016" name="Nat. Commun.">
        <title>Extremotolerant tardigrade genome and improved radiotolerance of human cultured cells by tardigrade-unique protein.</title>
        <authorList>
            <person name="Hashimoto T."/>
            <person name="Horikawa D.D."/>
            <person name="Saito Y."/>
            <person name="Kuwahara H."/>
            <person name="Kozuka-Hata H."/>
            <person name="Shin-I T."/>
            <person name="Minakuchi Y."/>
            <person name="Ohishi K."/>
            <person name="Motoyama A."/>
            <person name="Aizu T."/>
            <person name="Enomoto A."/>
            <person name="Kondo K."/>
            <person name="Tanaka S."/>
            <person name="Hara Y."/>
            <person name="Koshikawa S."/>
            <person name="Sagara H."/>
            <person name="Miura T."/>
            <person name="Yokobori S."/>
            <person name="Miyagawa K."/>
            <person name="Suzuki Y."/>
            <person name="Kubo T."/>
            <person name="Oyama M."/>
            <person name="Kohara Y."/>
            <person name="Fujiyama A."/>
            <person name="Arakawa K."/>
            <person name="Katayama T."/>
            <person name="Toyoda A."/>
            <person name="Kunieda T."/>
        </authorList>
    </citation>
    <scope>NUCLEOTIDE SEQUENCE [LARGE SCALE GENOMIC DNA]</scope>
    <source>
        <strain evidence="1 2">YOKOZUNA-1</strain>
    </source>
</reference>
<comment type="caution">
    <text evidence="1">The sequence shown here is derived from an EMBL/GenBank/DDBJ whole genome shotgun (WGS) entry which is preliminary data.</text>
</comment>
<organism evidence="1 2">
    <name type="scientific">Ramazzottius varieornatus</name>
    <name type="common">Water bear</name>
    <name type="synonym">Tardigrade</name>
    <dbReference type="NCBI Taxonomy" id="947166"/>
    <lineage>
        <taxon>Eukaryota</taxon>
        <taxon>Metazoa</taxon>
        <taxon>Ecdysozoa</taxon>
        <taxon>Tardigrada</taxon>
        <taxon>Eutardigrada</taxon>
        <taxon>Parachela</taxon>
        <taxon>Hypsibioidea</taxon>
        <taxon>Ramazzottiidae</taxon>
        <taxon>Ramazzottius</taxon>
    </lineage>
</organism>
<evidence type="ECO:0000313" key="2">
    <source>
        <dbReference type="Proteomes" id="UP000186922"/>
    </source>
</evidence>
<dbReference type="Proteomes" id="UP000186922">
    <property type="component" value="Unassembled WGS sequence"/>
</dbReference>
<accession>A0A1D1UUG7</accession>
<protein>
    <submittedName>
        <fullName evidence="1">Uncharacterized protein</fullName>
    </submittedName>
</protein>
<dbReference type="AlphaFoldDB" id="A0A1D1UUG7"/>
<keyword evidence="2" id="KW-1185">Reference proteome</keyword>
<sequence>MDKSGKLLDKINNSGRRIQHHELEEEVYKRYEDRQKASKPTRHMAIAVAAERGVTGFEASKGWVGDFRQ</sequence>
<name>A0A1D1UUG7_RAMVA</name>
<proteinExistence type="predicted"/>
<dbReference type="EMBL" id="BDGG01000002">
    <property type="protein sequence ID" value="GAU91382.1"/>
    <property type="molecule type" value="Genomic_DNA"/>
</dbReference>
<gene>
    <name evidence="1" type="primary">RvY_03645-1</name>
    <name evidence="1" type="synonym">RvY_03645.1</name>
    <name evidence="1" type="ORF">RvY_03645</name>
</gene>
<evidence type="ECO:0000313" key="1">
    <source>
        <dbReference type="EMBL" id="GAU91382.1"/>
    </source>
</evidence>